<dbReference type="PANTHER" id="PTHR43289:SF6">
    <property type="entry name" value="SERINE_THREONINE-PROTEIN KINASE NEKL-3"/>
    <property type="match status" value="1"/>
</dbReference>
<evidence type="ECO:0000256" key="5">
    <source>
        <dbReference type="PROSITE-ProRule" id="PRU10141"/>
    </source>
</evidence>
<dbReference type="EMBL" id="CP029494">
    <property type="protein sequence ID" value="AWN24181.1"/>
    <property type="molecule type" value="Genomic_DNA"/>
</dbReference>
<dbReference type="GO" id="GO:0004674">
    <property type="term" value="F:protein serine/threonine kinase activity"/>
    <property type="evidence" value="ECO:0007669"/>
    <property type="project" value="UniProtKB-KW"/>
</dbReference>
<dbReference type="CDD" id="cd14014">
    <property type="entry name" value="STKc_PknB_like"/>
    <property type="match status" value="1"/>
</dbReference>
<dbReference type="InterPro" id="IPR000719">
    <property type="entry name" value="Prot_kinase_dom"/>
</dbReference>
<keyword evidence="1" id="KW-0808">Transferase</keyword>
<evidence type="ECO:0000259" key="7">
    <source>
        <dbReference type="PROSITE" id="PS50011"/>
    </source>
</evidence>
<dbReference type="Gene3D" id="1.10.510.10">
    <property type="entry name" value="Transferase(Phosphotransferase) domain 1"/>
    <property type="match status" value="1"/>
</dbReference>
<dbReference type="SMART" id="SM00220">
    <property type="entry name" value="S_TKc"/>
    <property type="match status" value="1"/>
</dbReference>
<dbReference type="GO" id="GO:0005524">
    <property type="term" value="F:ATP binding"/>
    <property type="evidence" value="ECO:0007669"/>
    <property type="project" value="UniProtKB-UniRule"/>
</dbReference>
<keyword evidence="4 5" id="KW-0067">ATP-binding</keyword>
<dbReference type="Gene3D" id="3.30.200.20">
    <property type="entry name" value="Phosphorylase Kinase, domain 1"/>
    <property type="match status" value="1"/>
</dbReference>
<dbReference type="PROSITE" id="PS00107">
    <property type="entry name" value="PROTEIN_KINASE_ATP"/>
    <property type="match status" value="1"/>
</dbReference>
<dbReference type="Proteomes" id="UP000245368">
    <property type="component" value="Chromosome"/>
</dbReference>
<reference evidence="8 9" key="1">
    <citation type="submission" date="2018-05" db="EMBL/GenBank/DDBJ databases">
        <title>Complete Genome Sequence of Deinococcus sp. strain 17bor-2.</title>
        <authorList>
            <person name="Srinivasan S."/>
        </authorList>
    </citation>
    <scope>NUCLEOTIDE SEQUENCE [LARGE SCALE GENOMIC DNA]</scope>
    <source>
        <strain evidence="8 9">17bor-2</strain>
    </source>
</reference>
<keyword evidence="8" id="KW-0723">Serine/threonine-protein kinase</keyword>
<evidence type="ECO:0000256" key="1">
    <source>
        <dbReference type="ARBA" id="ARBA00022679"/>
    </source>
</evidence>
<evidence type="ECO:0000256" key="6">
    <source>
        <dbReference type="SAM" id="MobiDB-lite"/>
    </source>
</evidence>
<feature type="region of interest" description="Disordered" evidence="6">
    <location>
        <begin position="265"/>
        <end position="332"/>
    </location>
</feature>
<dbReference type="AlphaFoldDB" id="A0A2Z3JKV5"/>
<keyword evidence="3 8" id="KW-0418">Kinase</keyword>
<evidence type="ECO:0000313" key="9">
    <source>
        <dbReference type="Proteomes" id="UP000245368"/>
    </source>
</evidence>
<evidence type="ECO:0000313" key="8">
    <source>
        <dbReference type="EMBL" id="AWN24181.1"/>
    </source>
</evidence>
<dbReference type="SUPFAM" id="SSF56112">
    <property type="entry name" value="Protein kinase-like (PK-like)"/>
    <property type="match status" value="1"/>
</dbReference>
<dbReference type="KEGG" id="dez:DKM44_13865"/>
<keyword evidence="9" id="KW-1185">Reference proteome</keyword>
<dbReference type="Pfam" id="PF00069">
    <property type="entry name" value="Pkinase"/>
    <property type="match status" value="1"/>
</dbReference>
<dbReference type="PANTHER" id="PTHR43289">
    <property type="entry name" value="MITOGEN-ACTIVATED PROTEIN KINASE KINASE KINASE 20-RELATED"/>
    <property type="match status" value="1"/>
</dbReference>
<dbReference type="RefSeq" id="WP_109827907.1">
    <property type="nucleotide sequence ID" value="NZ_CP029494.1"/>
</dbReference>
<protein>
    <submittedName>
        <fullName evidence="8">Serine/threonine protein kinase</fullName>
    </submittedName>
</protein>
<feature type="compositionally biased region" description="Acidic residues" evidence="6">
    <location>
        <begin position="266"/>
        <end position="280"/>
    </location>
</feature>
<dbReference type="InterPro" id="IPR011009">
    <property type="entry name" value="Kinase-like_dom_sf"/>
</dbReference>
<feature type="domain" description="Protein kinase" evidence="7">
    <location>
        <begin position="12"/>
        <end position="265"/>
    </location>
</feature>
<feature type="binding site" evidence="5">
    <location>
        <position position="42"/>
    </location>
    <ligand>
        <name>ATP</name>
        <dbReference type="ChEBI" id="CHEBI:30616"/>
    </ligand>
</feature>
<gene>
    <name evidence="8" type="ORF">DKM44_13865</name>
</gene>
<dbReference type="InterPro" id="IPR017441">
    <property type="entry name" value="Protein_kinase_ATP_BS"/>
</dbReference>
<dbReference type="PROSITE" id="PS50011">
    <property type="entry name" value="PROTEIN_KINASE_DOM"/>
    <property type="match status" value="1"/>
</dbReference>
<keyword evidence="2 5" id="KW-0547">Nucleotide-binding</keyword>
<sequence>MTNASLPFLPGYALTRSIGRGNTSLVFLGSAAAKPDQPLAIKLPLPATLADRTAAERFGNEVRLSLQFRHPHLVRGYAGTAFGEQAYLAMRYFPEGTLAERLESRTLPYETALRVLADVAAGTAYLHQQGAVHQDIKTQNIYLDGGRAALGDFGNTYFVSAGGNISGSPFYMAPEIYRGEASSAQSDVYSFGVMAYELLVGVRPHVGNTYEELMISHLTRFPSPVTAANRRVPRALSRLIELAMAKRPQDRPDSAALRRALLEALGEPDEQDLPDPEDVGEVPPAPRAVLGRHQHLPTAPAPLPLETVLPAAQPAKDDKAGPKSWNPFKRRK</sequence>
<evidence type="ECO:0000256" key="4">
    <source>
        <dbReference type="ARBA" id="ARBA00022840"/>
    </source>
</evidence>
<proteinExistence type="predicted"/>
<organism evidence="8 9">
    <name type="scientific">Deinococcus irradiatisoli</name>
    <dbReference type="NCBI Taxonomy" id="2202254"/>
    <lineage>
        <taxon>Bacteria</taxon>
        <taxon>Thermotogati</taxon>
        <taxon>Deinococcota</taxon>
        <taxon>Deinococci</taxon>
        <taxon>Deinococcales</taxon>
        <taxon>Deinococcaceae</taxon>
        <taxon>Deinococcus</taxon>
    </lineage>
</organism>
<name>A0A2Z3JKV5_9DEIO</name>
<accession>A0A2Z3JKV5</accession>
<evidence type="ECO:0000256" key="3">
    <source>
        <dbReference type="ARBA" id="ARBA00022777"/>
    </source>
</evidence>
<evidence type="ECO:0000256" key="2">
    <source>
        <dbReference type="ARBA" id="ARBA00022741"/>
    </source>
</evidence>
<dbReference type="OrthoDB" id="9788659at2"/>